<reference evidence="1" key="1">
    <citation type="submission" date="2023-04" db="EMBL/GenBank/DDBJ databases">
        <authorList>
            <consortium name="ELIXIR-Norway"/>
        </authorList>
    </citation>
    <scope>NUCLEOTIDE SEQUENCE [LARGE SCALE GENOMIC DNA]</scope>
</reference>
<proteinExistence type="predicted"/>
<name>A0ABN8Z6W5_RANTA</name>
<protein>
    <submittedName>
        <fullName evidence="1">Uncharacterized protein</fullName>
    </submittedName>
</protein>
<keyword evidence="2" id="KW-1185">Reference proteome</keyword>
<dbReference type="Proteomes" id="UP001176941">
    <property type="component" value="Chromosome 3"/>
</dbReference>
<evidence type="ECO:0000313" key="1">
    <source>
        <dbReference type="EMBL" id="CAI9169534.1"/>
    </source>
</evidence>
<evidence type="ECO:0000313" key="2">
    <source>
        <dbReference type="Proteomes" id="UP001176941"/>
    </source>
</evidence>
<organism evidence="1 2">
    <name type="scientific">Rangifer tarandus platyrhynchus</name>
    <name type="common">Svalbard reindeer</name>
    <dbReference type="NCBI Taxonomy" id="3082113"/>
    <lineage>
        <taxon>Eukaryota</taxon>
        <taxon>Metazoa</taxon>
        <taxon>Chordata</taxon>
        <taxon>Craniata</taxon>
        <taxon>Vertebrata</taxon>
        <taxon>Euteleostomi</taxon>
        <taxon>Mammalia</taxon>
        <taxon>Eutheria</taxon>
        <taxon>Laurasiatheria</taxon>
        <taxon>Artiodactyla</taxon>
        <taxon>Ruminantia</taxon>
        <taxon>Pecora</taxon>
        <taxon>Cervidae</taxon>
        <taxon>Odocoileinae</taxon>
        <taxon>Rangifer</taxon>
    </lineage>
</organism>
<sequence length="100" mass="10754">MKTQHPGPELRPQDPLRHLSLASVVLAIKGDFGQLRLSAGRPLTPGPGLTLGSAKGDCGMRSPHLPPVDSLALTLCIQWEKMNELTQDSSLIVYLQSGRS</sequence>
<accession>A0ABN8Z6W5</accession>
<gene>
    <name evidence="1" type="ORF">MRATA1EN1_LOCUS18496</name>
</gene>
<dbReference type="EMBL" id="OX459939">
    <property type="protein sequence ID" value="CAI9169534.1"/>
    <property type="molecule type" value="Genomic_DNA"/>
</dbReference>